<dbReference type="GO" id="GO:0007156">
    <property type="term" value="P:homophilic cell adhesion via plasma membrane adhesion molecules"/>
    <property type="evidence" value="ECO:0007669"/>
    <property type="project" value="InterPro"/>
</dbReference>
<evidence type="ECO:0000256" key="6">
    <source>
        <dbReference type="ARBA" id="ARBA00023136"/>
    </source>
</evidence>
<dbReference type="SMART" id="SM00112">
    <property type="entry name" value="CA"/>
    <property type="match status" value="11"/>
</dbReference>
<protein>
    <recommendedName>
        <fullName evidence="9">Cadherin domain-containing protein</fullName>
    </recommendedName>
</protein>
<proteinExistence type="predicted"/>
<feature type="domain" description="Cadherin" evidence="9">
    <location>
        <begin position="65"/>
        <end position="184"/>
    </location>
</feature>
<dbReference type="InterPro" id="IPR020894">
    <property type="entry name" value="Cadherin_CS"/>
</dbReference>
<evidence type="ECO:0000313" key="11">
    <source>
        <dbReference type="Proteomes" id="UP001497497"/>
    </source>
</evidence>
<dbReference type="PANTHER" id="PTHR24028:SF328">
    <property type="entry name" value="CADHERIN-3"/>
    <property type="match status" value="1"/>
</dbReference>
<dbReference type="Proteomes" id="UP001497497">
    <property type="component" value="Unassembled WGS sequence"/>
</dbReference>
<evidence type="ECO:0000256" key="8">
    <source>
        <dbReference type="PROSITE-ProRule" id="PRU00043"/>
    </source>
</evidence>
<reference evidence="10 11" key="1">
    <citation type="submission" date="2024-04" db="EMBL/GenBank/DDBJ databases">
        <authorList>
            <consortium name="Genoscope - CEA"/>
            <person name="William W."/>
        </authorList>
    </citation>
    <scope>NUCLEOTIDE SEQUENCE [LARGE SCALE GENOMIC DNA]</scope>
</reference>
<feature type="domain" description="Cadherin" evidence="9">
    <location>
        <begin position="185"/>
        <end position="300"/>
    </location>
</feature>
<feature type="domain" description="Cadherin" evidence="9">
    <location>
        <begin position="1179"/>
        <end position="1297"/>
    </location>
</feature>
<evidence type="ECO:0000256" key="1">
    <source>
        <dbReference type="ARBA" id="ARBA00004167"/>
    </source>
</evidence>
<accession>A0AAV2HFZ7</accession>
<keyword evidence="6" id="KW-0472">Membrane</keyword>
<evidence type="ECO:0000256" key="7">
    <source>
        <dbReference type="ARBA" id="ARBA00023180"/>
    </source>
</evidence>
<feature type="domain" description="Cadherin" evidence="9">
    <location>
        <begin position="744"/>
        <end position="858"/>
    </location>
</feature>
<dbReference type="GO" id="GO:0005886">
    <property type="term" value="C:plasma membrane"/>
    <property type="evidence" value="ECO:0007669"/>
    <property type="project" value="InterPro"/>
</dbReference>
<dbReference type="SUPFAM" id="SSF49313">
    <property type="entry name" value="Cadherin-like"/>
    <property type="match status" value="12"/>
</dbReference>
<feature type="domain" description="Cadherin" evidence="9">
    <location>
        <begin position="10"/>
        <end position="64"/>
    </location>
</feature>
<dbReference type="PROSITE" id="PS50268">
    <property type="entry name" value="CADHERIN_2"/>
    <property type="match status" value="12"/>
</dbReference>
<evidence type="ECO:0000256" key="2">
    <source>
        <dbReference type="ARBA" id="ARBA00022692"/>
    </source>
</evidence>
<feature type="domain" description="Cadherin" evidence="9">
    <location>
        <begin position="859"/>
        <end position="959"/>
    </location>
</feature>
<dbReference type="PANTHER" id="PTHR24028">
    <property type="entry name" value="CADHERIN-87A"/>
    <property type="match status" value="1"/>
</dbReference>
<comment type="subcellular location">
    <subcellularLocation>
        <location evidence="1">Membrane</location>
        <topology evidence="1">Single-pass membrane protein</topology>
    </subcellularLocation>
</comment>
<feature type="non-terminal residue" evidence="10">
    <location>
        <position position="1348"/>
    </location>
</feature>
<feature type="domain" description="Cadherin" evidence="9">
    <location>
        <begin position="628"/>
        <end position="743"/>
    </location>
</feature>
<keyword evidence="5" id="KW-1133">Transmembrane helix</keyword>
<dbReference type="PROSITE" id="PS00232">
    <property type="entry name" value="CADHERIN_1"/>
    <property type="match status" value="1"/>
</dbReference>
<dbReference type="PRINTS" id="PR00205">
    <property type="entry name" value="CADHERIN"/>
</dbReference>
<feature type="domain" description="Cadherin" evidence="9">
    <location>
        <begin position="523"/>
        <end position="627"/>
    </location>
</feature>
<sequence>DVAQDYKTKFIIFEDYANISINGSLDFESNRFYQYTVIVSDTVHNTSTDVFITVSDIQDTPPEFIGAPFHATVEENSNQNIPLLTVKAEDGDRGAPNSITFRIFTGSETCPGIFKIDANSGDITSMSPLDRDTGDVLNNSGICNLIVEAVEGSEHPQGSSTSKSTAQTNVTITITDVDDNMPQFSASNFSATLDENTQQGVPITTTIPITISDKDQGNNARFVVKVKNIPNIFEASPSIVQTTSEILIRVKDSSYLDYELRQSISIELEAKPVNAAPNTKGSTSLIDLKLKNINDNSPIFTKLSTSGSVEEGKQNVQIMTIKATDADLNFDGQNFGTVTYSLDGLDPNFELNKMTGDLRVKANASLDRETKDLYYLTVIAEDGGHNKVTTQINIKITDMNDCSPSFVTDDYQTSLQEDSSSFSRILKVHATDNDEPGKPNSEIIYTISSSKPLGLQSSFSVDQTSGALTVVRALDYENISFPKGQEGKIVLTLMAKDKGSLPLNSTVDAIIMLQDVNDNHPSCKNILDSKVSENETKSSVLVTVAANDNDGTAPNNLIIYSIDQQNAEKFIMDSNSGKISLRSALDRETKDYYDIIVTVNDLGLPSLSGSCHVTINVTDINDTPPSFDMFTKSVTIKENGPIKIIHVTAKDVDSHPKLKFGIDWRKSTATDLSGLQTANFNNSWITINSVTGNIEVGSLDRETVTSFTLALTVEDENSQTGLQLDTTFLSVDVEDENDNAPTFSKSSYQADIQENMPKGSEIHTNYALTVQDLDEGDNSEFSVSLINHQESFTVNPFYGKGTENFIISVMNSSILDFETVQVLELKLLTIETKTNVKYSSTTTVTLSLINKNDNMPNFIGAPFTAKIFENMHAGTTVITVKAKDSDKGEYGVLNYFFHSESPQFFINSTTGVVSTKLALDREIQSSYTLTVHVEDVDHFNTMTQLTVTVEDENDEPPKFTQAVYNTSIPEKQLNFIPPFIVQAFDKDEAGTNNSEISYSINSTTPSLPSKFNISTVSGEITLTNALDFEALDQKLHGRILVVVVAKDKSSPFHSTTVTATVNVIDVNDEVPMFESSAYTLHQPENIKAGTPIFNQSAHDNDTSSDNSRISYSIDTLSASIFSCDENTGVITLKTALDYEMTEHYDIILTVRDHGSPVLTSTTVIHLNVTDINDVRPHFVEEQMSTTIAENRPFSFHCSADDPDRNADLYYSIDWSKSSGQTSDGKTVDNNELQKWMKVRDPRYCQLISVQDFDRETVAKFTIQLKVEDKKGMMNVPQFDTASLVVDVLDENDFSPTFNMNGYKAEIRENMPQGSDVRFISPAIFAVYDLDSVGINSQFKLVLLDHDKT</sequence>
<gene>
    <name evidence="10" type="ORF">GSLYS_00006652001</name>
</gene>
<feature type="domain" description="Cadherin" evidence="9">
    <location>
        <begin position="1074"/>
        <end position="1178"/>
    </location>
</feature>
<dbReference type="CDD" id="cd11304">
    <property type="entry name" value="Cadherin_repeat"/>
    <property type="match status" value="11"/>
</dbReference>
<evidence type="ECO:0000256" key="4">
    <source>
        <dbReference type="ARBA" id="ARBA00022837"/>
    </source>
</evidence>
<organism evidence="10 11">
    <name type="scientific">Lymnaea stagnalis</name>
    <name type="common">Great pond snail</name>
    <name type="synonym">Helix stagnalis</name>
    <dbReference type="NCBI Taxonomy" id="6523"/>
    <lineage>
        <taxon>Eukaryota</taxon>
        <taxon>Metazoa</taxon>
        <taxon>Spiralia</taxon>
        <taxon>Lophotrochozoa</taxon>
        <taxon>Mollusca</taxon>
        <taxon>Gastropoda</taxon>
        <taxon>Heterobranchia</taxon>
        <taxon>Euthyneura</taxon>
        <taxon>Panpulmonata</taxon>
        <taxon>Hygrophila</taxon>
        <taxon>Lymnaeoidea</taxon>
        <taxon>Lymnaeidae</taxon>
        <taxon>Lymnaea</taxon>
    </lineage>
</organism>
<evidence type="ECO:0000256" key="5">
    <source>
        <dbReference type="ARBA" id="ARBA00022989"/>
    </source>
</evidence>
<dbReference type="GO" id="GO:0005509">
    <property type="term" value="F:calcium ion binding"/>
    <property type="evidence" value="ECO:0007669"/>
    <property type="project" value="UniProtKB-UniRule"/>
</dbReference>
<feature type="domain" description="Cadherin" evidence="9">
    <location>
        <begin position="310"/>
        <end position="406"/>
    </location>
</feature>
<keyword evidence="11" id="KW-1185">Reference proteome</keyword>
<dbReference type="Pfam" id="PF00028">
    <property type="entry name" value="Cadherin"/>
    <property type="match status" value="7"/>
</dbReference>
<keyword evidence="4 8" id="KW-0106">Calcium</keyword>
<dbReference type="InterPro" id="IPR050174">
    <property type="entry name" value="Protocadherin/Cadherin-CA"/>
</dbReference>
<dbReference type="EMBL" id="CAXITT010000121">
    <property type="protein sequence ID" value="CAL1532634.1"/>
    <property type="molecule type" value="Genomic_DNA"/>
</dbReference>
<evidence type="ECO:0000313" key="10">
    <source>
        <dbReference type="EMBL" id="CAL1532634.1"/>
    </source>
</evidence>
<name>A0AAV2HFZ7_LYMST</name>
<dbReference type="InterPro" id="IPR002126">
    <property type="entry name" value="Cadherin-like_dom"/>
</dbReference>
<feature type="domain" description="Cadherin" evidence="9">
    <location>
        <begin position="960"/>
        <end position="1073"/>
    </location>
</feature>
<keyword evidence="7" id="KW-0325">Glycoprotein</keyword>
<dbReference type="InterPro" id="IPR015919">
    <property type="entry name" value="Cadherin-like_sf"/>
</dbReference>
<evidence type="ECO:0000259" key="9">
    <source>
        <dbReference type="PROSITE" id="PS50268"/>
    </source>
</evidence>
<dbReference type="FunFam" id="2.60.40.60:FF:000020">
    <property type="entry name" value="Dachsous cadherin-related 1b"/>
    <property type="match status" value="3"/>
</dbReference>
<feature type="domain" description="Cadherin" evidence="9">
    <location>
        <begin position="407"/>
        <end position="523"/>
    </location>
</feature>
<dbReference type="Gene3D" id="2.60.40.60">
    <property type="entry name" value="Cadherins"/>
    <property type="match status" value="12"/>
</dbReference>
<feature type="non-terminal residue" evidence="10">
    <location>
        <position position="1"/>
    </location>
</feature>
<comment type="caution">
    <text evidence="10">The sequence shown here is derived from an EMBL/GenBank/DDBJ whole genome shotgun (WGS) entry which is preliminary data.</text>
</comment>
<keyword evidence="3" id="KW-0677">Repeat</keyword>
<keyword evidence="2" id="KW-0812">Transmembrane</keyword>
<evidence type="ECO:0000256" key="3">
    <source>
        <dbReference type="ARBA" id="ARBA00022737"/>
    </source>
</evidence>